<reference evidence="1" key="2">
    <citation type="journal article" date="2015" name="Data Brief">
        <title>Shoot transcriptome of the giant reed, Arundo donax.</title>
        <authorList>
            <person name="Barrero R.A."/>
            <person name="Guerrero F.D."/>
            <person name="Moolhuijzen P."/>
            <person name="Goolsby J.A."/>
            <person name="Tidwell J."/>
            <person name="Bellgard S.E."/>
            <person name="Bellgard M.I."/>
        </authorList>
    </citation>
    <scope>NUCLEOTIDE SEQUENCE</scope>
    <source>
        <tissue evidence="1">Shoot tissue taken approximately 20 cm above the soil surface</tissue>
    </source>
</reference>
<name>A0A0A8YH39_ARUDO</name>
<accession>A0A0A8YH39</accession>
<sequence length="66" mass="7588">MRREEIIVHERELYLNKFEGSCPAPGLCQHILEGMVGARTLECLGRVRALQQLKEQGRREAGILQR</sequence>
<evidence type="ECO:0000313" key="1">
    <source>
        <dbReference type="EMBL" id="JAD24675.1"/>
    </source>
</evidence>
<protein>
    <submittedName>
        <fullName evidence="1">Uncharacterized protein</fullName>
    </submittedName>
</protein>
<reference evidence="1" key="1">
    <citation type="submission" date="2014-09" db="EMBL/GenBank/DDBJ databases">
        <authorList>
            <person name="Magalhaes I.L.F."/>
            <person name="Oliveira U."/>
            <person name="Santos F.R."/>
            <person name="Vidigal T.H.D.A."/>
            <person name="Brescovit A.D."/>
            <person name="Santos A.J."/>
        </authorList>
    </citation>
    <scope>NUCLEOTIDE SEQUENCE</scope>
    <source>
        <tissue evidence="1">Shoot tissue taken approximately 20 cm above the soil surface</tissue>
    </source>
</reference>
<proteinExistence type="predicted"/>
<dbReference type="AlphaFoldDB" id="A0A0A8YH39"/>
<organism evidence="1">
    <name type="scientific">Arundo donax</name>
    <name type="common">Giant reed</name>
    <name type="synonym">Donax arundinaceus</name>
    <dbReference type="NCBI Taxonomy" id="35708"/>
    <lineage>
        <taxon>Eukaryota</taxon>
        <taxon>Viridiplantae</taxon>
        <taxon>Streptophyta</taxon>
        <taxon>Embryophyta</taxon>
        <taxon>Tracheophyta</taxon>
        <taxon>Spermatophyta</taxon>
        <taxon>Magnoliopsida</taxon>
        <taxon>Liliopsida</taxon>
        <taxon>Poales</taxon>
        <taxon>Poaceae</taxon>
        <taxon>PACMAD clade</taxon>
        <taxon>Arundinoideae</taxon>
        <taxon>Arundineae</taxon>
        <taxon>Arundo</taxon>
    </lineage>
</organism>
<dbReference type="EMBL" id="GBRH01273220">
    <property type="protein sequence ID" value="JAD24675.1"/>
    <property type="molecule type" value="Transcribed_RNA"/>
</dbReference>